<dbReference type="PROSITE" id="PS50066">
    <property type="entry name" value="MADS_BOX_2"/>
    <property type="match status" value="1"/>
</dbReference>
<dbReference type="Gene3D" id="3.40.1810.10">
    <property type="entry name" value="Transcription factor, MADS-box"/>
    <property type="match status" value="1"/>
</dbReference>
<dbReference type="SUPFAM" id="SSF55455">
    <property type="entry name" value="SRF-like"/>
    <property type="match status" value="1"/>
</dbReference>
<keyword evidence="2" id="KW-0805">Transcription regulation</keyword>
<evidence type="ECO:0000256" key="5">
    <source>
        <dbReference type="ARBA" id="ARBA00023242"/>
    </source>
</evidence>
<dbReference type="Pfam" id="PF00319">
    <property type="entry name" value="SRF-TF"/>
    <property type="match status" value="1"/>
</dbReference>
<evidence type="ECO:0000256" key="4">
    <source>
        <dbReference type="ARBA" id="ARBA00023163"/>
    </source>
</evidence>
<accession>A0A834YL69</accession>
<feature type="domain" description="MADS-box" evidence="7">
    <location>
        <begin position="6"/>
        <end position="48"/>
    </location>
</feature>
<dbReference type="OrthoDB" id="601557at2759"/>
<comment type="caution">
    <text evidence="8">The sequence shown here is derived from an EMBL/GenBank/DDBJ whole genome shotgun (WGS) entry which is preliminary data.</text>
</comment>
<feature type="coiled-coil region" evidence="6">
    <location>
        <begin position="63"/>
        <end position="97"/>
    </location>
</feature>
<protein>
    <recommendedName>
        <fullName evidence="7">MADS-box domain-containing protein</fullName>
    </recommendedName>
</protein>
<dbReference type="SMART" id="SM00432">
    <property type="entry name" value="MADS"/>
    <property type="match status" value="1"/>
</dbReference>
<dbReference type="EMBL" id="JABCRI010000020">
    <property type="protein sequence ID" value="KAF8387696.1"/>
    <property type="molecule type" value="Genomic_DNA"/>
</dbReference>
<proteinExistence type="predicted"/>
<dbReference type="InterPro" id="IPR036879">
    <property type="entry name" value="TF_MADSbox_sf"/>
</dbReference>
<keyword evidence="6" id="KW-0175">Coiled coil</keyword>
<dbReference type="OMA" id="VENMCAN"/>
<evidence type="ECO:0000313" key="9">
    <source>
        <dbReference type="Proteomes" id="UP000655225"/>
    </source>
</evidence>
<dbReference type="GO" id="GO:0046983">
    <property type="term" value="F:protein dimerization activity"/>
    <property type="evidence" value="ECO:0007669"/>
    <property type="project" value="InterPro"/>
</dbReference>
<evidence type="ECO:0000256" key="2">
    <source>
        <dbReference type="ARBA" id="ARBA00023015"/>
    </source>
</evidence>
<evidence type="ECO:0000259" key="7">
    <source>
        <dbReference type="PROSITE" id="PS50066"/>
    </source>
</evidence>
<dbReference type="Proteomes" id="UP000655225">
    <property type="component" value="Unassembled WGS sequence"/>
</dbReference>
<dbReference type="AlphaFoldDB" id="A0A834YL69"/>
<dbReference type="PRINTS" id="PR00404">
    <property type="entry name" value="MADSDOMAIN"/>
</dbReference>
<keyword evidence="4" id="KW-0804">Transcription</keyword>
<gene>
    <name evidence="8" type="ORF">HHK36_026350</name>
</gene>
<evidence type="ECO:0000256" key="3">
    <source>
        <dbReference type="ARBA" id="ARBA00023125"/>
    </source>
</evidence>
<dbReference type="InterPro" id="IPR002100">
    <property type="entry name" value="TF_MADSbox"/>
</dbReference>
<evidence type="ECO:0000256" key="1">
    <source>
        <dbReference type="ARBA" id="ARBA00004123"/>
    </source>
</evidence>
<evidence type="ECO:0000313" key="8">
    <source>
        <dbReference type="EMBL" id="KAF8387696.1"/>
    </source>
</evidence>
<name>A0A834YL69_TETSI</name>
<dbReference type="InterPro" id="IPR050142">
    <property type="entry name" value="MADS-box/MEF2_TF"/>
</dbReference>
<keyword evidence="9" id="KW-1185">Reference proteome</keyword>
<keyword evidence="3" id="KW-0238">DNA-binding</keyword>
<dbReference type="GO" id="GO:0005634">
    <property type="term" value="C:nucleus"/>
    <property type="evidence" value="ECO:0007669"/>
    <property type="project" value="UniProtKB-SubCell"/>
</dbReference>
<evidence type="ECO:0000256" key="6">
    <source>
        <dbReference type="SAM" id="Coils"/>
    </source>
</evidence>
<reference evidence="8 9" key="1">
    <citation type="submission" date="2020-04" db="EMBL/GenBank/DDBJ databases">
        <title>Plant Genome Project.</title>
        <authorList>
            <person name="Zhang R.-G."/>
        </authorList>
    </citation>
    <scope>NUCLEOTIDE SEQUENCE [LARGE SCALE GENOMIC DNA]</scope>
    <source>
        <strain evidence="8">YNK0</strain>
        <tissue evidence="8">Leaf</tissue>
    </source>
</reference>
<sequence length="228" mass="26493">MGRSGVTFMKRKKGLKKKTFELATLCDIEACMVSFGPNGELDTWPENSNEAKAILKRYKDLSKEEQEKRNLGLSNYLEEKKEKLEEELNRRRKENSSLAYPAWDDRLDELSNESLRELGNLLQSKLVKIRERVEYLVKVNNQSNVKGKGIENFEMVREFHQPSLPLVPITEKLDNPVMFESHSQPVLPLRTILPAPLLPQWLQGLVFQPQTYEVDDGFFNYCLQGYRV</sequence>
<dbReference type="PANTHER" id="PTHR48019">
    <property type="entry name" value="SERUM RESPONSE FACTOR HOMOLOG"/>
    <property type="match status" value="1"/>
</dbReference>
<comment type="subcellular location">
    <subcellularLocation>
        <location evidence="1">Nucleus</location>
    </subcellularLocation>
</comment>
<keyword evidence="5" id="KW-0539">Nucleus</keyword>
<organism evidence="8 9">
    <name type="scientific">Tetracentron sinense</name>
    <name type="common">Spur-leaf</name>
    <dbReference type="NCBI Taxonomy" id="13715"/>
    <lineage>
        <taxon>Eukaryota</taxon>
        <taxon>Viridiplantae</taxon>
        <taxon>Streptophyta</taxon>
        <taxon>Embryophyta</taxon>
        <taxon>Tracheophyta</taxon>
        <taxon>Spermatophyta</taxon>
        <taxon>Magnoliopsida</taxon>
        <taxon>Trochodendrales</taxon>
        <taxon>Trochodendraceae</taxon>
        <taxon>Tetracentron</taxon>
    </lineage>
</organism>
<dbReference type="GO" id="GO:0003677">
    <property type="term" value="F:DNA binding"/>
    <property type="evidence" value="ECO:0007669"/>
    <property type="project" value="UniProtKB-KW"/>
</dbReference>